<reference evidence="2" key="1">
    <citation type="submission" date="2018-01" db="EMBL/GenBank/DDBJ databases">
        <title>An insight into the sialome of Amazonian anophelines.</title>
        <authorList>
            <person name="Ribeiro J.M."/>
            <person name="Scarpassa V."/>
            <person name="Calvo E."/>
        </authorList>
    </citation>
    <scope>NUCLEOTIDE SEQUENCE</scope>
</reference>
<evidence type="ECO:0000256" key="1">
    <source>
        <dbReference type="SAM" id="SignalP"/>
    </source>
</evidence>
<keyword evidence="1" id="KW-0732">Signal</keyword>
<name>A0A2M4D171_ANODA</name>
<dbReference type="EMBL" id="GGFL01007156">
    <property type="protein sequence ID" value="MBW71334.1"/>
    <property type="molecule type" value="Transcribed_RNA"/>
</dbReference>
<evidence type="ECO:0000313" key="2">
    <source>
        <dbReference type="EMBL" id="MBW71334.1"/>
    </source>
</evidence>
<protein>
    <submittedName>
        <fullName evidence="2">Putative secreted protein</fullName>
    </submittedName>
</protein>
<feature type="signal peptide" evidence="1">
    <location>
        <begin position="1"/>
        <end position="25"/>
    </location>
</feature>
<feature type="chain" id="PRO_5014604359" evidence="1">
    <location>
        <begin position="26"/>
        <end position="86"/>
    </location>
</feature>
<accession>A0A2M4D171</accession>
<dbReference type="AlphaFoldDB" id="A0A2M4D171"/>
<organism evidence="2">
    <name type="scientific">Anopheles darlingi</name>
    <name type="common">Mosquito</name>
    <dbReference type="NCBI Taxonomy" id="43151"/>
    <lineage>
        <taxon>Eukaryota</taxon>
        <taxon>Metazoa</taxon>
        <taxon>Ecdysozoa</taxon>
        <taxon>Arthropoda</taxon>
        <taxon>Hexapoda</taxon>
        <taxon>Insecta</taxon>
        <taxon>Pterygota</taxon>
        <taxon>Neoptera</taxon>
        <taxon>Endopterygota</taxon>
        <taxon>Diptera</taxon>
        <taxon>Nematocera</taxon>
        <taxon>Culicoidea</taxon>
        <taxon>Culicidae</taxon>
        <taxon>Anophelinae</taxon>
        <taxon>Anopheles</taxon>
    </lineage>
</organism>
<proteinExistence type="predicted"/>
<sequence length="86" mass="9985">MSGRHGKWRRCFIFLLLPMYKKCSSRMGSNHQQQLDDVRMSEEKKQIKKSSLLHGRQLGSKLLCRPETAKKLHSTRRITATEDNAA</sequence>